<dbReference type="OrthoDB" id="39350at2"/>
<accession>A0A2V5L9C4</accession>
<dbReference type="Pfam" id="PF00005">
    <property type="entry name" value="ABC_tran"/>
    <property type="match status" value="2"/>
</dbReference>
<dbReference type="CDD" id="cd03216">
    <property type="entry name" value="ABC_Carb_Monos_I"/>
    <property type="match status" value="1"/>
</dbReference>
<dbReference type="InterPro" id="IPR003439">
    <property type="entry name" value="ABC_transporter-like_ATP-bd"/>
</dbReference>
<evidence type="ECO:0000259" key="10">
    <source>
        <dbReference type="PROSITE" id="PS50893"/>
    </source>
</evidence>
<reference evidence="11 12" key="1">
    <citation type="submission" date="2018-05" db="EMBL/GenBank/DDBJ databases">
        <title>Genetic diversity of glacier-inhabiting Cryobacterium bacteria in China and description of Cryobacterium mengkeensis sp. nov. and Arthrobacter glacialis sp. nov.</title>
        <authorList>
            <person name="Liu Q."/>
            <person name="Xin Y.-H."/>
        </authorList>
    </citation>
    <scope>NUCLEOTIDE SEQUENCE [LARGE SCALE GENOMIC DNA]</scope>
    <source>
        <strain evidence="11 12">LI2</strain>
    </source>
</reference>
<evidence type="ECO:0000256" key="5">
    <source>
        <dbReference type="ARBA" id="ARBA00022737"/>
    </source>
</evidence>
<evidence type="ECO:0000256" key="9">
    <source>
        <dbReference type="ARBA" id="ARBA00023136"/>
    </source>
</evidence>
<sequence>MTSTILDMRSITKTFPGVKALQDVSLEVQRGQVHAICGENGAGKSTLMKVLSGVYPSGTFDGEIHFEDKLCQFKDIKSSEAAGIVIIHQELALSPYLSIAENIFLGNEMATRGFVDWNKTNLEASKLLARVGLNDHPTTKVADLGVGKQQLVEIAKALSKKVKLLILDEPTAALNDGDSANLLNLIKHFQQQGITSIMISHKLNEIKAVADKVTIIRDGKTIETLDMHADEITEERIIKGMVGRDLDNRYPFHTPTIGAELLRVEDWTVHHPVDQSRQVVKSANFDVHAGEIVGIAGLMGAGRTELAMSIFGHSYGSRISGRVYKEGVEIQTNSVAAAIKHGIAYATEDRKRYGLNLLDNIMRNVSGAALHKLSRWGWVDGNRERLVAEGFRKSMNIKAPNVAALTGKLSGGNQQKVVLSKWMFANPDVLILDEPTRGIDVGAKYEIYTIINKLADDGKGIVVISSELPELLGICDRIYTLAEGRITANVPREKATAEYLMQFMTQAKDQDAR</sequence>
<dbReference type="SUPFAM" id="SSF52540">
    <property type="entry name" value="P-loop containing nucleoside triphosphate hydrolases"/>
    <property type="match status" value="2"/>
</dbReference>
<keyword evidence="8" id="KW-1278">Translocase</keyword>
<evidence type="ECO:0000313" key="12">
    <source>
        <dbReference type="Proteomes" id="UP000247832"/>
    </source>
</evidence>
<comment type="caution">
    <text evidence="11">The sequence shown here is derived from an EMBL/GenBank/DDBJ whole genome shotgun (WGS) entry which is preliminary data.</text>
</comment>
<dbReference type="InterPro" id="IPR053466">
    <property type="entry name" value="L-arabinose_ABC_transporter"/>
</dbReference>
<dbReference type="PANTHER" id="PTHR43790:SF1">
    <property type="entry name" value="XYLOSE IMPORT ATP-BINDING PROTEIN XYLG"/>
    <property type="match status" value="1"/>
</dbReference>
<dbReference type="GO" id="GO:0005524">
    <property type="term" value="F:ATP binding"/>
    <property type="evidence" value="ECO:0007669"/>
    <property type="project" value="UniProtKB-KW"/>
</dbReference>
<dbReference type="SMART" id="SM00382">
    <property type="entry name" value="AAA"/>
    <property type="match status" value="2"/>
</dbReference>
<evidence type="ECO:0000256" key="6">
    <source>
        <dbReference type="ARBA" id="ARBA00022741"/>
    </source>
</evidence>
<dbReference type="Proteomes" id="UP000247832">
    <property type="component" value="Unassembled WGS sequence"/>
</dbReference>
<organism evidence="11 12">
    <name type="scientific">Arthrobacter livingstonensis</name>
    <dbReference type="NCBI Taxonomy" id="670078"/>
    <lineage>
        <taxon>Bacteria</taxon>
        <taxon>Bacillati</taxon>
        <taxon>Actinomycetota</taxon>
        <taxon>Actinomycetes</taxon>
        <taxon>Micrococcales</taxon>
        <taxon>Micrococcaceae</taxon>
        <taxon>Arthrobacter</taxon>
    </lineage>
</organism>
<dbReference type="PROSITE" id="PS00211">
    <property type="entry name" value="ABC_TRANSPORTER_1"/>
    <property type="match status" value="1"/>
</dbReference>
<keyword evidence="9" id="KW-0472">Membrane</keyword>
<evidence type="ECO:0000256" key="4">
    <source>
        <dbReference type="ARBA" id="ARBA00022597"/>
    </source>
</evidence>
<dbReference type="GO" id="GO:0005886">
    <property type="term" value="C:plasma membrane"/>
    <property type="evidence" value="ECO:0007669"/>
    <property type="project" value="UniProtKB-SubCell"/>
</dbReference>
<dbReference type="InterPro" id="IPR017871">
    <property type="entry name" value="ABC_transporter-like_CS"/>
</dbReference>
<feature type="domain" description="ABC transporter" evidence="10">
    <location>
        <begin position="262"/>
        <end position="508"/>
    </location>
</feature>
<feature type="domain" description="ABC transporter" evidence="10">
    <location>
        <begin position="6"/>
        <end position="243"/>
    </location>
</feature>
<dbReference type="NCBIfam" id="NF040905">
    <property type="entry name" value="GguA"/>
    <property type="match status" value="1"/>
</dbReference>
<dbReference type="GO" id="GO:0016887">
    <property type="term" value="F:ATP hydrolysis activity"/>
    <property type="evidence" value="ECO:0007669"/>
    <property type="project" value="InterPro"/>
</dbReference>
<dbReference type="FunFam" id="3.40.50.300:FF:000127">
    <property type="entry name" value="Ribose import ATP-binding protein RbsA"/>
    <property type="match status" value="1"/>
</dbReference>
<keyword evidence="6" id="KW-0547">Nucleotide-binding</keyword>
<comment type="subcellular location">
    <subcellularLocation>
        <location evidence="1">Cell membrane</location>
        <topology evidence="1">Peripheral membrane protein</topology>
    </subcellularLocation>
</comment>
<dbReference type="InterPro" id="IPR003593">
    <property type="entry name" value="AAA+_ATPase"/>
</dbReference>
<dbReference type="AlphaFoldDB" id="A0A2V5L9C4"/>
<protein>
    <submittedName>
        <fullName evidence="11">ABC transporter ATP-binding protein</fullName>
    </submittedName>
</protein>
<keyword evidence="2" id="KW-0813">Transport</keyword>
<dbReference type="EMBL" id="QJVD01000006">
    <property type="protein sequence ID" value="PYI68125.1"/>
    <property type="molecule type" value="Genomic_DNA"/>
</dbReference>
<evidence type="ECO:0000256" key="7">
    <source>
        <dbReference type="ARBA" id="ARBA00022840"/>
    </source>
</evidence>
<keyword evidence="4" id="KW-0762">Sugar transport</keyword>
<evidence type="ECO:0000313" key="11">
    <source>
        <dbReference type="EMBL" id="PYI68125.1"/>
    </source>
</evidence>
<evidence type="ECO:0000256" key="1">
    <source>
        <dbReference type="ARBA" id="ARBA00004202"/>
    </source>
</evidence>
<dbReference type="InterPro" id="IPR050107">
    <property type="entry name" value="ABC_carbohydrate_import_ATPase"/>
</dbReference>
<evidence type="ECO:0000256" key="3">
    <source>
        <dbReference type="ARBA" id="ARBA00022475"/>
    </source>
</evidence>
<dbReference type="PANTHER" id="PTHR43790">
    <property type="entry name" value="CARBOHYDRATE TRANSPORT ATP-BINDING PROTEIN MG119-RELATED"/>
    <property type="match status" value="1"/>
</dbReference>
<dbReference type="CDD" id="cd03215">
    <property type="entry name" value="ABC_Carb_Monos_II"/>
    <property type="match status" value="1"/>
</dbReference>
<dbReference type="InterPro" id="IPR027417">
    <property type="entry name" value="P-loop_NTPase"/>
</dbReference>
<dbReference type="PROSITE" id="PS50893">
    <property type="entry name" value="ABC_TRANSPORTER_2"/>
    <property type="match status" value="2"/>
</dbReference>
<keyword evidence="3" id="KW-1003">Cell membrane</keyword>
<evidence type="ECO:0000256" key="2">
    <source>
        <dbReference type="ARBA" id="ARBA00022448"/>
    </source>
</evidence>
<proteinExistence type="predicted"/>
<keyword evidence="5" id="KW-0677">Repeat</keyword>
<name>A0A2V5L9C4_9MICC</name>
<dbReference type="Gene3D" id="3.40.50.300">
    <property type="entry name" value="P-loop containing nucleotide triphosphate hydrolases"/>
    <property type="match status" value="2"/>
</dbReference>
<keyword evidence="12" id="KW-1185">Reference proteome</keyword>
<keyword evidence="7 11" id="KW-0067">ATP-binding</keyword>
<evidence type="ECO:0000256" key="8">
    <source>
        <dbReference type="ARBA" id="ARBA00022967"/>
    </source>
</evidence>
<gene>
    <name evidence="11" type="ORF">CVV68_07255</name>
</gene>